<proteinExistence type="predicted"/>
<gene>
    <name evidence="1" type="ORF">ENT87_00875</name>
</gene>
<accession>A0A7J3I688</accession>
<dbReference type="InterPro" id="IPR002837">
    <property type="entry name" value="DUF123"/>
</dbReference>
<sequence length="156" mass="17279">MVLAVGGVYVFIFRVDRDIRTTIGSLGSVHLVHGVYGYVGSARGAGGVRARVLHHIRKEKRRVWWHIDYLTTLPETVPMYIVYAKTSCDVESLLAHRIGLSPCWSGCTRGFGSSDKDSYTHLYLCSCSEELCIDSIAEAFSAIGLEPIVEKVDDII</sequence>
<evidence type="ECO:0000313" key="1">
    <source>
        <dbReference type="EMBL" id="HGN36095.1"/>
    </source>
</evidence>
<protein>
    <submittedName>
        <fullName evidence="1">GIY-YIG nuclease family protein</fullName>
    </submittedName>
</protein>
<dbReference type="PANTHER" id="PTHR37460:SF1">
    <property type="entry name" value="ENDONUCLEASE III"/>
    <property type="match status" value="1"/>
</dbReference>
<name>A0A7J3I688_9CREN</name>
<organism evidence="1">
    <name type="scientific">Ignisphaera aggregans</name>
    <dbReference type="NCBI Taxonomy" id="334771"/>
    <lineage>
        <taxon>Archaea</taxon>
        <taxon>Thermoproteota</taxon>
        <taxon>Thermoprotei</taxon>
        <taxon>Desulfurococcales</taxon>
        <taxon>Desulfurococcaceae</taxon>
        <taxon>Ignisphaera</taxon>
    </lineage>
</organism>
<dbReference type="AlphaFoldDB" id="A0A7J3I688"/>
<comment type="caution">
    <text evidence="1">The sequence shown here is derived from an EMBL/GenBank/DDBJ whole genome shotgun (WGS) entry which is preliminary data.</text>
</comment>
<dbReference type="CDD" id="cd10441">
    <property type="entry name" value="GIY-YIG_COG1833"/>
    <property type="match status" value="1"/>
</dbReference>
<dbReference type="Pfam" id="PF01986">
    <property type="entry name" value="DUF123"/>
    <property type="match status" value="1"/>
</dbReference>
<reference evidence="1" key="1">
    <citation type="journal article" date="2020" name="mSystems">
        <title>Genome- and Community-Level Interaction Insights into Carbon Utilization and Element Cycling Functions of Hydrothermarchaeota in Hydrothermal Sediment.</title>
        <authorList>
            <person name="Zhou Z."/>
            <person name="Liu Y."/>
            <person name="Xu W."/>
            <person name="Pan J."/>
            <person name="Luo Z.H."/>
            <person name="Li M."/>
        </authorList>
    </citation>
    <scope>NUCLEOTIDE SEQUENCE [LARGE SCALE GENOMIC DNA]</scope>
    <source>
        <strain evidence="1">SpSt-618</strain>
    </source>
</reference>
<dbReference type="EMBL" id="DTAI01000028">
    <property type="protein sequence ID" value="HGN36095.1"/>
    <property type="molecule type" value="Genomic_DNA"/>
</dbReference>
<dbReference type="PANTHER" id="PTHR37460">
    <property type="entry name" value="ENDONUCLEASE III"/>
    <property type="match status" value="1"/>
</dbReference>